<comment type="caution">
    <text evidence="1">The sequence shown here is derived from an EMBL/GenBank/DDBJ whole genome shotgun (WGS) entry which is preliminary data.</text>
</comment>
<evidence type="ECO:0000313" key="2">
    <source>
        <dbReference type="Proteomes" id="UP000663831"/>
    </source>
</evidence>
<dbReference type="OrthoDB" id="5800476at2759"/>
<evidence type="ECO:0000313" key="1">
    <source>
        <dbReference type="EMBL" id="CAE6433248.1"/>
    </source>
</evidence>
<organism evidence="1 2">
    <name type="scientific">Rhizoctonia solani</name>
    <dbReference type="NCBI Taxonomy" id="456999"/>
    <lineage>
        <taxon>Eukaryota</taxon>
        <taxon>Fungi</taxon>
        <taxon>Dikarya</taxon>
        <taxon>Basidiomycota</taxon>
        <taxon>Agaricomycotina</taxon>
        <taxon>Agaricomycetes</taxon>
        <taxon>Cantharellales</taxon>
        <taxon>Ceratobasidiaceae</taxon>
        <taxon>Rhizoctonia</taxon>
    </lineage>
</organism>
<accession>A0A8H3AQA8</accession>
<dbReference type="Proteomes" id="UP000663831">
    <property type="component" value="Unassembled WGS sequence"/>
</dbReference>
<reference evidence="1" key="1">
    <citation type="submission" date="2021-01" db="EMBL/GenBank/DDBJ databases">
        <authorList>
            <person name="Kaushik A."/>
        </authorList>
    </citation>
    <scope>NUCLEOTIDE SEQUENCE</scope>
    <source>
        <strain evidence="1">AG3-1AP</strain>
    </source>
</reference>
<name>A0A8H3AQA8_9AGAM</name>
<gene>
    <name evidence="1" type="ORF">RDB_LOCUS45490</name>
</gene>
<dbReference type="EMBL" id="CAJMWV010001296">
    <property type="protein sequence ID" value="CAE6433248.1"/>
    <property type="molecule type" value="Genomic_DNA"/>
</dbReference>
<dbReference type="AlphaFoldDB" id="A0A8H3AQA8"/>
<protein>
    <submittedName>
        <fullName evidence="1">Uncharacterized protein</fullName>
    </submittedName>
</protein>
<sequence length="156" mass="18094">MPKSKQHVPYRERKCLSRTVYYLVSTPISVERGIKPTTTRQKLNAIGEKKQATGVAELCVGFPEEAAIHMSYVCNLGFEVTFDYGFLRVIDYYAQYQRSGRQQPIRPFATPMKAVDMELLMKKFTKPRKAIDNRYISDCMRRSCPLENRIVFSSYC</sequence>
<proteinExistence type="predicted"/>